<organism evidence="1 2">
    <name type="scientific">Mucilaginibacter gotjawali</name>
    <dbReference type="NCBI Taxonomy" id="1550579"/>
    <lineage>
        <taxon>Bacteria</taxon>
        <taxon>Pseudomonadati</taxon>
        <taxon>Bacteroidota</taxon>
        <taxon>Sphingobacteriia</taxon>
        <taxon>Sphingobacteriales</taxon>
        <taxon>Sphingobacteriaceae</taxon>
        <taxon>Mucilaginibacter</taxon>
    </lineage>
</organism>
<gene>
    <name evidence="1" type="ORF">MgSA37_04322</name>
</gene>
<dbReference type="AlphaFoldDB" id="A0A110B0T5"/>
<sequence>MEQYSNNSQNEFLWTLLANPANDAHLYAYNLQRLVNDFPQSGILQALLAHASEEKNLKRASTYFNPKSLFKLINAPSSFTGVPEERIFIQSGISINGGFQQSEPHFSDKNVGLPVYNGMESEIHAESGDHAAELVDIESPPLGHFSEPEYAAGHEEVTYPDEPTAENHDIAEPGIEPVEHVAAEEREPQLIPEAVANVTEAPPLTQHIEDSFAENKDELIESVIPESEIPHLKPHFGDENHEEAIRPEIAENEAESAPQIFEDIHLAQEEPVTIIAPESSAPEPAAEINEELATENIEPIAIIEEEASIENGEPVAEIETAENIEPIAIIDETERFEPEAFPAEEHHKEQATKETEKPVNEDIDETYDEIVGIENIHFSDQSTYKPATGDSFFSFDREFGAHADPEEEEAEQAAPTAAANGQADAEQIDVSKYNDEKLPYSFLWWLDKTRKEHSAVYQPYVKPPAANTQPGKRPKKLTDELQQQYFENIFHITTVDDLDKSAAPPKAPYDIKRKEHVIIERFIKEEPQIRPQSSDKLDNENKAKKSSEDRDELVTETLAAIYTDQMLYHKAIASYKKLMLRFPEKSRYFADKIEQLEKKTN</sequence>
<reference evidence="1 2" key="1">
    <citation type="submission" date="2015-12" db="EMBL/GenBank/DDBJ databases">
        <title>Genome sequence of Mucilaginibacter gotjawali.</title>
        <authorList>
            <person name="Lee J.S."/>
            <person name="Lee K.C."/>
            <person name="Kim K.K."/>
            <person name="Lee B.W."/>
        </authorList>
    </citation>
    <scope>NUCLEOTIDE SEQUENCE [LARGE SCALE GENOMIC DNA]</scope>
    <source>
        <strain evidence="1 2">SA3-7</strain>
    </source>
</reference>
<dbReference type="EMBL" id="AP017313">
    <property type="protein sequence ID" value="BAU56125.1"/>
    <property type="molecule type" value="Genomic_DNA"/>
</dbReference>
<name>A0A110B0T5_9SPHI</name>
<accession>A0A110B0T5</accession>
<dbReference type="KEGG" id="mgot:MgSA37_04322"/>
<evidence type="ECO:0000313" key="1">
    <source>
        <dbReference type="EMBL" id="BAU56125.1"/>
    </source>
</evidence>
<keyword evidence="2" id="KW-1185">Reference proteome</keyword>
<protein>
    <submittedName>
        <fullName evidence="1">Uncharacterized protein</fullName>
    </submittedName>
</protein>
<dbReference type="RefSeq" id="WP_096354739.1">
    <property type="nucleotide sequence ID" value="NZ_AP017313.1"/>
</dbReference>
<dbReference type="Proteomes" id="UP000218263">
    <property type="component" value="Chromosome"/>
</dbReference>
<dbReference type="OrthoDB" id="594666at2"/>
<evidence type="ECO:0000313" key="2">
    <source>
        <dbReference type="Proteomes" id="UP000218263"/>
    </source>
</evidence>
<proteinExistence type="predicted"/>